<sequence length="257" mass="28455">MGDLDKEKNKENPDVVQKVCDGPWPHQSERTVHVISPRLWSVPKSHLILLICFNPFIFSSFWLYTKDCDGTSFQRSRVAKGCELPKGVSSQKVLSDPYGSVYDLLSQDKYTVCLGQGLRPDQVRKSVGPASRTSLAELRMILVKPRSCEGSVSEMLCSVCLDHAREELVIVYETVKKLCIGSHAGKSKSGRSRKSKEMAGRSTQVAADRTNLSLLPTEPVVVDTGGVLPTDRANLTGTNQENETSQQLQEQEEEVES</sequence>
<feature type="compositionally biased region" description="Polar residues" evidence="1">
    <location>
        <begin position="201"/>
        <end position="214"/>
    </location>
</feature>
<name>A0A3N6QT59_BRACR</name>
<feature type="region of interest" description="Disordered" evidence="1">
    <location>
        <begin position="184"/>
        <end position="257"/>
    </location>
</feature>
<dbReference type="OrthoDB" id="10407874at2759"/>
<dbReference type="EMBL" id="QGKY02000089">
    <property type="protein sequence ID" value="KAF2612326.1"/>
    <property type="molecule type" value="Genomic_DNA"/>
</dbReference>
<evidence type="ECO:0000313" key="3">
    <source>
        <dbReference type="EMBL" id="KAF2612326.1"/>
    </source>
</evidence>
<protein>
    <submittedName>
        <fullName evidence="3">Uncharacterized protein</fullName>
    </submittedName>
</protein>
<evidence type="ECO:0000313" key="2">
    <source>
        <dbReference type="EMBL" id="KAF2580833.1"/>
    </source>
</evidence>
<dbReference type="Proteomes" id="UP000712281">
    <property type="component" value="Unassembled WGS sequence"/>
</dbReference>
<gene>
    <name evidence="2" type="ORF">F2Q68_00004538</name>
    <name evidence="3" type="ORF">F2Q70_00011417</name>
</gene>
<feature type="compositionally biased region" description="Basic residues" evidence="1">
    <location>
        <begin position="185"/>
        <end position="194"/>
    </location>
</feature>
<organism evidence="3">
    <name type="scientific">Brassica cretica</name>
    <name type="common">Mustard</name>
    <dbReference type="NCBI Taxonomy" id="69181"/>
    <lineage>
        <taxon>Eukaryota</taxon>
        <taxon>Viridiplantae</taxon>
        <taxon>Streptophyta</taxon>
        <taxon>Embryophyta</taxon>
        <taxon>Tracheophyta</taxon>
        <taxon>Spermatophyta</taxon>
        <taxon>Magnoliopsida</taxon>
        <taxon>eudicotyledons</taxon>
        <taxon>Gunneridae</taxon>
        <taxon>Pentapetalae</taxon>
        <taxon>rosids</taxon>
        <taxon>malvids</taxon>
        <taxon>Brassicales</taxon>
        <taxon>Brassicaceae</taxon>
        <taxon>Brassiceae</taxon>
        <taxon>Brassica</taxon>
    </lineage>
</organism>
<feature type="compositionally biased region" description="Low complexity" evidence="1">
    <location>
        <begin position="240"/>
        <end position="249"/>
    </location>
</feature>
<evidence type="ECO:0000256" key="1">
    <source>
        <dbReference type="SAM" id="MobiDB-lite"/>
    </source>
</evidence>
<dbReference type="EMBL" id="QGKW02001660">
    <property type="protein sequence ID" value="KAF2580833.1"/>
    <property type="molecule type" value="Genomic_DNA"/>
</dbReference>
<proteinExistence type="predicted"/>
<comment type="caution">
    <text evidence="3">The sequence shown here is derived from an EMBL/GenBank/DDBJ whole genome shotgun (WGS) entry which is preliminary data.</text>
</comment>
<dbReference type="AlphaFoldDB" id="A0A3N6QT59"/>
<reference evidence="3" key="1">
    <citation type="submission" date="2019-12" db="EMBL/GenBank/DDBJ databases">
        <title>Genome sequencing and annotation of Brassica cretica.</title>
        <authorList>
            <person name="Studholme D.J."/>
            <person name="Sarris P.F."/>
        </authorList>
    </citation>
    <scope>NUCLEOTIDE SEQUENCE</scope>
    <source>
        <strain evidence="2">PFS-001/15</strain>
        <strain evidence="3">PFS-102/07</strain>
        <tissue evidence="3">Leaf</tissue>
    </source>
</reference>
<accession>A0A3N6QT59</accession>